<dbReference type="AlphaFoldDB" id="A0A381PXN0"/>
<reference evidence="1" key="1">
    <citation type="submission" date="2018-05" db="EMBL/GenBank/DDBJ databases">
        <authorList>
            <person name="Lanie J.A."/>
            <person name="Ng W.-L."/>
            <person name="Kazmierczak K.M."/>
            <person name="Andrzejewski T.M."/>
            <person name="Davidsen T.M."/>
            <person name="Wayne K.J."/>
            <person name="Tettelin H."/>
            <person name="Glass J.I."/>
            <person name="Rusch D."/>
            <person name="Podicherti R."/>
            <person name="Tsui H.-C.T."/>
            <person name="Winkler M.E."/>
        </authorList>
    </citation>
    <scope>NUCLEOTIDE SEQUENCE</scope>
</reference>
<gene>
    <name evidence="1" type="ORF">METZ01_LOCUS23611</name>
</gene>
<sequence>MEWEDVTSDHDPLLNILGIISPDSLVSSFVQVHRSLDLEEAQDTLVRDTVDGVIDIYYASRFVVRNAEVIVYLGDKEYLFDYRNIDMEDDDTVSLGAYFYNGNDLNPQPGETYTLSVTTPSGLNATGQTIIPPHPLIHEELLPDTFQVNQDLEINWVPLGNHNQLINVDNYLSLIKYLYYYYGDDNIDQGSCGLTQEKLIDPGEASWTYHREFCEQDFNELDWEEDWLALQLMSMDQNYYDFFIKYSQEDQEFSNLFIGQGGSGRNYGIEGGIGVFGSIAFDRIFIPVIP</sequence>
<organism evidence="1">
    <name type="scientific">marine metagenome</name>
    <dbReference type="NCBI Taxonomy" id="408172"/>
    <lineage>
        <taxon>unclassified sequences</taxon>
        <taxon>metagenomes</taxon>
        <taxon>ecological metagenomes</taxon>
    </lineage>
</organism>
<dbReference type="EMBL" id="UINC01001100">
    <property type="protein sequence ID" value="SUZ70757.1"/>
    <property type="molecule type" value="Genomic_DNA"/>
</dbReference>
<protein>
    <recommendedName>
        <fullName evidence="2">DUF4249 family protein</fullName>
    </recommendedName>
</protein>
<name>A0A381PXN0_9ZZZZ</name>
<evidence type="ECO:0000313" key="1">
    <source>
        <dbReference type="EMBL" id="SUZ70757.1"/>
    </source>
</evidence>
<accession>A0A381PXN0</accession>
<dbReference type="Pfam" id="PF14054">
    <property type="entry name" value="DUF4249"/>
    <property type="match status" value="1"/>
</dbReference>
<dbReference type="InterPro" id="IPR025345">
    <property type="entry name" value="DUF4249"/>
</dbReference>
<proteinExistence type="predicted"/>
<evidence type="ECO:0008006" key="2">
    <source>
        <dbReference type="Google" id="ProtNLM"/>
    </source>
</evidence>